<dbReference type="InterPro" id="IPR051678">
    <property type="entry name" value="AGP_Transferase"/>
</dbReference>
<dbReference type="Pfam" id="PF01636">
    <property type="entry name" value="APH"/>
    <property type="match status" value="1"/>
</dbReference>
<evidence type="ECO:0000313" key="2">
    <source>
        <dbReference type="EMBL" id="KAE9983615.1"/>
    </source>
</evidence>
<comment type="caution">
    <text evidence="2">The sequence shown here is derived from an EMBL/GenBank/DDBJ whole genome shotgun (WGS) entry which is preliminary data.</text>
</comment>
<dbReference type="Proteomes" id="UP000447873">
    <property type="component" value="Unassembled WGS sequence"/>
</dbReference>
<dbReference type="SUPFAM" id="SSF56112">
    <property type="entry name" value="Protein kinase-like (PK-like)"/>
    <property type="match status" value="1"/>
</dbReference>
<dbReference type="InterPro" id="IPR002575">
    <property type="entry name" value="Aminoglycoside_PTrfase"/>
</dbReference>
<sequence>MSKPFTFHWRGQHNTKHTQYTFEYANWIALLEQVRNLTGDRYCTFNGCYHAGNRHIVRRISFSGGEIWLARVPIAAYGSFEQHGRSGWWTAEREFAFENEIATMKYLTTTTSLPVPYIFGYQTSMESNPVKIPYVLMQCIRGNMLYDIGGPDILTSEQKKKVRMSIAAIQCQMSTVCLRKFGSLVLGPEGTIEIGPLPASFGFQGPFSSPIDYYLSWTAHAQFKNSKFLCKGPNDDQALKRLKHDVESFPASLARALKKRPPLTSSSESYPLIHWDFLLHNVLFDEEYNVVGLPDWENTYSAPFEVFVAHTNMYSHFDSNALRMVPDEEGGVEYMNDVRREEEKMQTPNKISYYVGNSLCDISHCMSLFEEGKATRFSQVLNRDIDELNA</sequence>
<reference evidence="2 3" key="1">
    <citation type="submission" date="2018-12" db="EMBL/GenBank/DDBJ databases">
        <title>Venturia inaequalis Genome Resource.</title>
        <authorList>
            <person name="Lichtner F.J."/>
        </authorList>
    </citation>
    <scope>NUCLEOTIDE SEQUENCE [LARGE SCALE GENOMIC DNA]</scope>
    <source>
        <strain evidence="2 3">120213</strain>
    </source>
</reference>
<evidence type="ECO:0000313" key="3">
    <source>
        <dbReference type="Proteomes" id="UP000447873"/>
    </source>
</evidence>
<accession>A0A8H3V7R5</accession>
<dbReference type="EMBL" id="WNWS01000060">
    <property type="protein sequence ID" value="KAE9983615.1"/>
    <property type="molecule type" value="Genomic_DNA"/>
</dbReference>
<dbReference type="InterPro" id="IPR011009">
    <property type="entry name" value="Kinase-like_dom_sf"/>
</dbReference>
<dbReference type="Gene3D" id="3.90.1200.10">
    <property type="match status" value="1"/>
</dbReference>
<protein>
    <recommendedName>
        <fullName evidence="1">Aminoglycoside phosphotransferase domain-containing protein</fullName>
    </recommendedName>
</protein>
<name>A0A8H3V7R5_VENIN</name>
<gene>
    <name evidence="2" type="ORF">EG328_009783</name>
</gene>
<dbReference type="AlphaFoldDB" id="A0A8H3V7R5"/>
<dbReference type="PANTHER" id="PTHR21310">
    <property type="entry name" value="AMINOGLYCOSIDE PHOSPHOTRANSFERASE-RELATED-RELATED"/>
    <property type="match status" value="1"/>
</dbReference>
<organism evidence="2 3">
    <name type="scientific">Venturia inaequalis</name>
    <name type="common">Apple scab fungus</name>
    <dbReference type="NCBI Taxonomy" id="5025"/>
    <lineage>
        <taxon>Eukaryota</taxon>
        <taxon>Fungi</taxon>
        <taxon>Dikarya</taxon>
        <taxon>Ascomycota</taxon>
        <taxon>Pezizomycotina</taxon>
        <taxon>Dothideomycetes</taxon>
        <taxon>Pleosporomycetidae</taxon>
        <taxon>Venturiales</taxon>
        <taxon>Venturiaceae</taxon>
        <taxon>Venturia</taxon>
    </lineage>
</organism>
<feature type="domain" description="Aminoglycoside phosphotransferase" evidence="1">
    <location>
        <begin position="97"/>
        <end position="303"/>
    </location>
</feature>
<evidence type="ECO:0000259" key="1">
    <source>
        <dbReference type="Pfam" id="PF01636"/>
    </source>
</evidence>
<dbReference type="PANTHER" id="PTHR21310:SF15">
    <property type="entry name" value="AMINOGLYCOSIDE PHOSPHOTRANSFERASE DOMAIN-CONTAINING PROTEIN"/>
    <property type="match status" value="1"/>
</dbReference>
<proteinExistence type="predicted"/>